<gene>
    <name evidence="1" type="ORF">TSA1_10750</name>
</gene>
<accession>A0A2M6U998</accession>
<dbReference type="EMBL" id="LFJC01000003">
    <property type="protein sequence ID" value="PIT01180.1"/>
    <property type="molecule type" value="Genomic_DNA"/>
</dbReference>
<comment type="caution">
    <text evidence="1">The sequence shown here is derived from an EMBL/GenBank/DDBJ whole genome shotgun (WGS) entry which is preliminary data.</text>
</comment>
<proteinExistence type="predicted"/>
<evidence type="ECO:0008006" key="3">
    <source>
        <dbReference type="Google" id="ProtNLM"/>
    </source>
</evidence>
<organism evidence="1 2">
    <name type="scientific">Bradyrhizobium nitroreducens</name>
    <dbReference type="NCBI Taxonomy" id="709803"/>
    <lineage>
        <taxon>Bacteria</taxon>
        <taxon>Pseudomonadati</taxon>
        <taxon>Pseudomonadota</taxon>
        <taxon>Alphaproteobacteria</taxon>
        <taxon>Hyphomicrobiales</taxon>
        <taxon>Nitrobacteraceae</taxon>
        <taxon>Bradyrhizobium</taxon>
    </lineage>
</organism>
<sequence>MLNDREKILMALREKPLKVYEVMKRANVANEEACQSLLLKMRDEGSVKFDIHKGRWHVG</sequence>
<reference evidence="1 2" key="1">
    <citation type="submission" date="2015-06" db="EMBL/GenBank/DDBJ databases">
        <title>Comparative genome analysis of nirS-carrying Bradyrhizobium sp. strains.</title>
        <authorList>
            <person name="Ishii S."/>
            <person name="Jang J."/>
            <person name="Nishizawa T."/>
            <person name="Senoo K."/>
        </authorList>
    </citation>
    <scope>NUCLEOTIDE SEQUENCE [LARGE SCALE GENOMIC DNA]</scope>
    <source>
        <strain evidence="1 2">TSA1</strain>
    </source>
</reference>
<evidence type="ECO:0000313" key="2">
    <source>
        <dbReference type="Proteomes" id="UP000228930"/>
    </source>
</evidence>
<dbReference type="RefSeq" id="WP_100176398.1">
    <property type="nucleotide sequence ID" value="NZ_LFJC01000003.1"/>
</dbReference>
<dbReference type="Proteomes" id="UP000228930">
    <property type="component" value="Unassembled WGS sequence"/>
</dbReference>
<keyword evidence="2" id="KW-1185">Reference proteome</keyword>
<protein>
    <recommendedName>
        <fullName evidence="3">Transcriptional regulator</fullName>
    </recommendedName>
</protein>
<dbReference type="AlphaFoldDB" id="A0A2M6U998"/>
<name>A0A2M6U998_9BRAD</name>
<evidence type="ECO:0000313" key="1">
    <source>
        <dbReference type="EMBL" id="PIT01180.1"/>
    </source>
</evidence>